<evidence type="ECO:0000259" key="5">
    <source>
        <dbReference type="PROSITE" id="PS51832"/>
    </source>
</evidence>
<feature type="domain" description="HD-GYP" evidence="5">
    <location>
        <begin position="878"/>
        <end position="1065"/>
    </location>
</feature>
<dbReference type="Pfam" id="PF08448">
    <property type="entry name" value="PAS_4"/>
    <property type="match status" value="1"/>
</dbReference>
<dbReference type="Pfam" id="PF05228">
    <property type="entry name" value="CHASE4"/>
    <property type="match status" value="1"/>
</dbReference>
<feature type="domain" description="GGDEF" evidence="4">
    <location>
        <begin position="463"/>
        <end position="595"/>
    </location>
</feature>
<dbReference type="CDD" id="cd01948">
    <property type="entry name" value="EAL"/>
    <property type="match status" value="1"/>
</dbReference>
<name>A0A949TLB1_9CLOT</name>
<evidence type="ECO:0000259" key="4">
    <source>
        <dbReference type="PROSITE" id="PS50887"/>
    </source>
</evidence>
<dbReference type="SMART" id="SM00052">
    <property type="entry name" value="EAL"/>
    <property type="match status" value="1"/>
</dbReference>
<dbReference type="InterPro" id="IPR000160">
    <property type="entry name" value="GGDEF_dom"/>
</dbReference>
<dbReference type="PROSITE" id="PS50883">
    <property type="entry name" value="EAL"/>
    <property type="match status" value="1"/>
</dbReference>
<dbReference type="PROSITE" id="PS50887">
    <property type="entry name" value="GGDEF"/>
    <property type="match status" value="1"/>
</dbReference>
<dbReference type="InterPro" id="IPR037522">
    <property type="entry name" value="HD_GYP_dom"/>
</dbReference>
<dbReference type="CDD" id="cd00130">
    <property type="entry name" value="PAS"/>
    <property type="match status" value="1"/>
</dbReference>
<dbReference type="NCBIfam" id="TIGR00229">
    <property type="entry name" value="sensory_box"/>
    <property type="match status" value="1"/>
</dbReference>
<gene>
    <name evidence="6" type="ORF">I6U48_16125</name>
</gene>
<dbReference type="CDD" id="cd01949">
    <property type="entry name" value="GGDEF"/>
    <property type="match status" value="1"/>
</dbReference>
<sequence>MNLKRRTITLLILIPIAALSIFFYLCNGYFLKDFTNIEKIEVADKIIIAKNYILSYETNLNDLNKQWSVWDDAYQFSSDLNKDFISKNMIKDEFSNLLNIDFMVFVNNNGKVIYSKEIDSKTGNESAISNKVKQYIEESDDIKTSIYNERGKSGFINLENRIILLSCMPILRSNHQGPINGYLVMGRYIHDDQVDFISKIIGEKVNLLSMNNSITNERVGTGSLYKRDGESIYIRTDNKYNIETYLIIKDIKGNNNIAIAMEKQRDIYNLSFKEKQALFYTILIITIVCVLSTIFVLNKYVFKLLNQQNFLLKAIPAMIFYKDREFKYSLVNKYFEEYVNREYRDIEGKSDYEILDNLDEAEKSRNVDLKIKNTLESELNIETKYVDKHGKEKWISISKSPVFDDKGKFDGILGIIFDVTHAKAMAEKINLISFYDDVTLISNRNFFIKNLSEAIERSKISGEGFSILYIGVDNFKIINETLGHLAGDELLRVIAQRITENVKTDSIVSRIGGDEFALIFNKTNKIKINNLCIDILRSVRKPWEYSGVNYHITVSIGVALYPQDGNSTEELIKNSQIAISLSKANGKNNFLYYLKEHSKKFIERVNIVNDLRGAIAKNEFVLYYQPQINTITKKIIGLEALIRWKHPERGMVSPGVFIPVAEESGLIIDIGKWVIQEACRQIKEWNNQGFNNVVVSVNVSAKQFQDKELVDFIKSSVEINNIKPSSLEIEITESAIMRNREGAVLKLNQIKSMGISILLDDFGTGYSSLLYLKSFPIDVIKIDQNFVKNMIQNIDEESIVKTIIILAKDLKMKTIAEGVETEEQYEILKDLGCDQIQGYLFGRPSQAEDIEVLLKNDIENKDVNSDAAPAEEREVVKEDRELLNSVYKIINILDSKENDIEKHSENVAKYSVLLGVKIGLSDKDLLVLKMGSFLHDCGKLGLDKKIIEKDSELSVEEYGKVKDHSLIGYNIVRYIVNNKDIEDCVLYHHERWNGTGYPKGLKEKDIPIYSRIISIADAYESMISDRPFRKALSNEKAIEELQKGKYKQFDPELIDLFIEAIKENL</sequence>
<feature type="domain" description="PAC" evidence="2">
    <location>
        <begin position="379"/>
        <end position="431"/>
    </location>
</feature>
<dbReference type="PANTHER" id="PTHR44757">
    <property type="entry name" value="DIGUANYLATE CYCLASE DGCP"/>
    <property type="match status" value="1"/>
</dbReference>
<evidence type="ECO:0000259" key="3">
    <source>
        <dbReference type="PROSITE" id="PS50883"/>
    </source>
</evidence>
<dbReference type="SMART" id="SM00471">
    <property type="entry name" value="HDc"/>
    <property type="match status" value="1"/>
</dbReference>
<dbReference type="EMBL" id="JAEEGC010000080">
    <property type="protein sequence ID" value="MBV7274425.1"/>
    <property type="molecule type" value="Genomic_DNA"/>
</dbReference>
<evidence type="ECO:0000259" key="2">
    <source>
        <dbReference type="PROSITE" id="PS50113"/>
    </source>
</evidence>
<proteinExistence type="predicted"/>
<dbReference type="CDD" id="cd00077">
    <property type="entry name" value="HDc"/>
    <property type="match status" value="1"/>
</dbReference>
<dbReference type="Pfam" id="PF00563">
    <property type="entry name" value="EAL"/>
    <property type="match status" value="1"/>
</dbReference>
<keyword evidence="7" id="KW-1185">Reference proteome</keyword>
<dbReference type="PANTHER" id="PTHR44757:SF2">
    <property type="entry name" value="BIOFILM ARCHITECTURE MAINTENANCE PROTEIN MBAA"/>
    <property type="match status" value="1"/>
</dbReference>
<dbReference type="InterPro" id="IPR001633">
    <property type="entry name" value="EAL_dom"/>
</dbReference>
<keyword evidence="1" id="KW-0812">Transmembrane</keyword>
<keyword evidence="1" id="KW-1133">Transmembrane helix</keyword>
<feature type="transmembrane region" description="Helical" evidence="1">
    <location>
        <begin position="277"/>
        <end position="297"/>
    </location>
</feature>
<dbReference type="RefSeq" id="WP_218321492.1">
    <property type="nucleotide sequence ID" value="NZ_JAEEGC010000080.1"/>
</dbReference>
<dbReference type="InterPro" id="IPR001610">
    <property type="entry name" value="PAC"/>
</dbReference>
<comment type="caution">
    <text evidence="6">The sequence shown here is derived from an EMBL/GenBank/DDBJ whole genome shotgun (WGS) entry which is preliminary data.</text>
</comment>
<dbReference type="SMART" id="SM00267">
    <property type="entry name" value="GGDEF"/>
    <property type="match status" value="1"/>
</dbReference>
<dbReference type="InterPro" id="IPR003607">
    <property type="entry name" value="HD/PDEase_dom"/>
</dbReference>
<dbReference type="SMART" id="SM00086">
    <property type="entry name" value="PAC"/>
    <property type="match status" value="1"/>
</dbReference>
<dbReference type="FunFam" id="3.20.20.450:FF:000001">
    <property type="entry name" value="Cyclic di-GMP phosphodiesterase yahA"/>
    <property type="match status" value="1"/>
</dbReference>
<dbReference type="InterPro" id="IPR000700">
    <property type="entry name" value="PAS-assoc_C"/>
</dbReference>
<evidence type="ECO:0000256" key="1">
    <source>
        <dbReference type="SAM" id="Phobius"/>
    </source>
</evidence>
<organism evidence="6 7">
    <name type="scientific">Clostridium thailandense</name>
    <dbReference type="NCBI Taxonomy" id="2794346"/>
    <lineage>
        <taxon>Bacteria</taxon>
        <taxon>Bacillati</taxon>
        <taxon>Bacillota</taxon>
        <taxon>Clostridia</taxon>
        <taxon>Eubacteriales</taxon>
        <taxon>Clostridiaceae</taxon>
        <taxon>Clostridium</taxon>
    </lineage>
</organism>
<dbReference type="AlphaFoldDB" id="A0A949TLB1"/>
<feature type="transmembrane region" description="Helical" evidence="1">
    <location>
        <begin position="7"/>
        <end position="25"/>
    </location>
</feature>
<protein>
    <submittedName>
        <fullName evidence="6">EAL domain-containing protein</fullName>
    </submittedName>
</protein>
<dbReference type="InterPro" id="IPR000014">
    <property type="entry name" value="PAS"/>
</dbReference>
<dbReference type="InterPro" id="IPR052155">
    <property type="entry name" value="Biofilm_reg_signaling"/>
</dbReference>
<accession>A0A949TLB1</accession>
<dbReference type="NCBIfam" id="TIGR00254">
    <property type="entry name" value="GGDEF"/>
    <property type="match status" value="1"/>
</dbReference>
<dbReference type="Proteomes" id="UP000694308">
    <property type="component" value="Unassembled WGS sequence"/>
</dbReference>
<evidence type="ECO:0000313" key="6">
    <source>
        <dbReference type="EMBL" id="MBV7274425.1"/>
    </source>
</evidence>
<dbReference type="Pfam" id="PF13487">
    <property type="entry name" value="HD_5"/>
    <property type="match status" value="1"/>
</dbReference>
<dbReference type="Pfam" id="PF00990">
    <property type="entry name" value="GGDEF"/>
    <property type="match status" value="1"/>
</dbReference>
<evidence type="ECO:0000313" key="7">
    <source>
        <dbReference type="Proteomes" id="UP000694308"/>
    </source>
</evidence>
<keyword evidence="1" id="KW-0472">Membrane</keyword>
<feature type="domain" description="EAL" evidence="3">
    <location>
        <begin position="604"/>
        <end position="858"/>
    </location>
</feature>
<dbReference type="InterPro" id="IPR007892">
    <property type="entry name" value="CHASE4"/>
</dbReference>
<reference evidence="6" key="1">
    <citation type="submission" date="2020-12" db="EMBL/GenBank/DDBJ databases">
        <title>Clostridium thailandense sp. nov., a novel acetogenic bacterium isolated from peat land soil in Thailand.</title>
        <authorList>
            <person name="Chaikitkaew S."/>
            <person name="Birkeland N.K."/>
        </authorList>
    </citation>
    <scope>NUCLEOTIDE SEQUENCE</scope>
    <source>
        <strain evidence="6">PL3</strain>
    </source>
</reference>
<dbReference type="PROSITE" id="PS51832">
    <property type="entry name" value="HD_GYP"/>
    <property type="match status" value="1"/>
</dbReference>
<dbReference type="InterPro" id="IPR013656">
    <property type="entry name" value="PAS_4"/>
</dbReference>
<dbReference type="PROSITE" id="PS50113">
    <property type="entry name" value="PAC"/>
    <property type="match status" value="1"/>
</dbReference>